<comment type="caution">
    <text evidence="1">The sequence shown here is derived from an EMBL/GenBank/DDBJ whole genome shotgun (WGS) entry which is preliminary data.</text>
</comment>
<accession>A0A4R2F4B0</accession>
<dbReference type="OrthoDB" id="7061360at2"/>
<dbReference type="Proteomes" id="UP000294832">
    <property type="component" value="Unassembled WGS sequence"/>
</dbReference>
<reference evidence="1 2" key="1">
    <citation type="submission" date="2019-03" db="EMBL/GenBank/DDBJ databases">
        <title>Freshwater and sediment microbial communities from various areas in North America, analyzing microbe dynamics in response to fracking.</title>
        <authorList>
            <person name="Lamendella R."/>
        </authorList>
    </citation>
    <scope>NUCLEOTIDE SEQUENCE [LARGE SCALE GENOMIC DNA]</scope>
    <source>
        <strain evidence="1 2">74A</strain>
    </source>
</reference>
<evidence type="ECO:0000313" key="2">
    <source>
        <dbReference type="Proteomes" id="UP000294832"/>
    </source>
</evidence>
<dbReference type="AlphaFoldDB" id="A0A4R2F4B0"/>
<protein>
    <submittedName>
        <fullName evidence="1">Ribosomal S4p-like protein</fullName>
    </submittedName>
</protein>
<sequence>MQSKPILLNELQLGTRLNHAVEENARGDFGLLLSMLSQDARDWPQFHLQDTLATDERLRQQFELPKPQPLLGDLSQQALTDNAHYFLNDGPETFRLAEVLRPEPLVSRGKWSLDTTEVLENCSLLGQRRFNGETLPLLPEAPQLPELILQQCLAVERQQAA</sequence>
<evidence type="ECO:0000313" key="1">
    <source>
        <dbReference type="EMBL" id="TCN80843.1"/>
    </source>
</evidence>
<keyword evidence="2" id="KW-1185">Reference proteome</keyword>
<gene>
    <name evidence="1" type="ORF">EDC91_12914</name>
</gene>
<dbReference type="InterPro" id="IPR021879">
    <property type="entry name" value="VC2046_fam"/>
</dbReference>
<dbReference type="Pfam" id="PF11993">
    <property type="entry name" value="VC2046"/>
    <property type="match status" value="1"/>
</dbReference>
<dbReference type="RefSeq" id="WP_133040042.1">
    <property type="nucleotide sequence ID" value="NZ_SLWF01000029.1"/>
</dbReference>
<name>A0A4R2F4B0_9GAMM</name>
<dbReference type="EMBL" id="SLWF01000029">
    <property type="protein sequence ID" value="TCN80843.1"/>
    <property type="molecule type" value="Genomic_DNA"/>
</dbReference>
<organism evidence="1 2">
    <name type="scientific">Shewanella fodinae</name>
    <dbReference type="NCBI Taxonomy" id="552357"/>
    <lineage>
        <taxon>Bacteria</taxon>
        <taxon>Pseudomonadati</taxon>
        <taxon>Pseudomonadota</taxon>
        <taxon>Gammaproteobacteria</taxon>
        <taxon>Alteromonadales</taxon>
        <taxon>Shewanellaceae</taxon>
        <taxon>Shewanella</taxon>
    </lineage>
</organism>
<proteinExistence type="predicted"/>